<evidence type="ECO:0000256" key="5">
    <source>
        <dbReference type="ARBA" id="ARBA00012730"/>
    </source>
</evidence>
<organism evidence="15 16">
    <name type="scientific">Crenothrix polyspora</name>
    <dbReference type="NCBI Taxonomy" id="360316"/>
    <lineage>
        <taxon>Bacteria</taxon>
        <taxon>Pseudomonadati</taxon>
        <taxon>Pseudomonadota</taxon>
        <taxon>Gammaproteobacteria</taxon>
        <taxon>Methylococcales</taxon>
        <taxon>Crenotrichaceae</taxon>
        <taxon>Crenothrix</taxon>
    </lineage>
</organism>
<accession>A0A1R4GZ02</accession>
<evidence type="ECO:0000259" key="11">
    <source>
        <dbReference type="Pfam" id="PF00408"/>
    </source>
</evidence>
<dbReference type="InterPro" id="IPR005841">
    <property type="entry name" value="Alpha-D-phosphohexomutase_SF"/>
</dbReference>
<dbReference type="InterPro" id="IPR005846">
    <property type="entry name" value="A-D-PHexomutase_a/b/a-III"/>
</dbReference>
<dbReference type="PROSITE" id="PS00710">
    <property type="entry name" value="PGM_PMM"/>
    <property type="match status" value="1"/>
</dbReference>
<dbReference type="Pfam" id="PF00408">
    <property type="entry name" value="PGM_PMM_IV"/>
    <property type="match status" value="1"/>
</dbReference>
<dbReference type="InterPro" id="IPR016055">
    <property type="entry name" value="A-D-PHexomutase_a/b/a-I/II/III"/>
</dbReference>
<reference evidence="16" key="1">
    <citation type="submission" date="2017-02" db="EMBL/GenBank/DDBJ databases">
        <authorList>
            <person name="Daims H."/>
        </authorList>
    </citation>
    <scope>NUCLEOTIDE SEQUENCE [LARGE SCALE GENOMIC DNA]</scope>
</reference>
<dbReference type="RefSeq" id="WP_087145529.1">
    <property type="nucleotide sequence ID" value="NZ_FUKJ01000009.1"/>
</dbReference>
<dbReference type="EMBL" id="FUKJ01000009">
    <property type="protein sequence ID" value="SJM89226.1"/>
    <property type="molecule type" value="Genomic_DNA"/>
</dbReference>
<evidence type="ECO:0000256" key="8">
    <source>
        <dbReference type="ARBA" id="ARBA00022842"/>
    </source>
</evidence>
<dbReference type="AlphaFoldDB" id="A0A1R4GZ02"/>
<dbReference type="Proteomes" id="UP000195442">
    <property type="component" value="Unassembled WGS sequence"/>
</dbReference>
<feature type="domain" description="Alpha-D-phosphohexomutase alpha/beta/alpha" evidence="13">
    <location>
        <begin position="559"/>
        <end position="656"/>
    </location>
</feature>
<feature type="transmembrane region" description="Helical" evidence="10">
    <location>
        <begin position="237"/>
        <end position="255"/>
    </location>
</feature>
<keyword evidence="9 15" id="KW-0413">Isomerase</keyword>
<dbReference type="GO" id="GO:0005975">
    <property type="term" value="P:carbohydrate metabolic process"/>
    <property type="evidence" value="ECO:0007669"/>
    <property type="project" value="InterPro"/>
</dbReference>
<evidence type="ECO:0000313" key="15">
    <source>
        <dbReference type="EMBL" id="SJM89226.1"/>
    </source>
</evidence>
<dbReference type="SUPFAM" id="SSF55957">
    <property type="entry name" value="Phosphoglucomutase, C-terminal domain"/>
    <property type="match status" value="1"/>
</dbReference>
<feature type="domain" description="Alpha-D-phosphohexomutase alpha/beta/alpha" evidence="12">
    <location>
        <begin position="412"/>
        <end position="540"/>
    </location>
</feature>
<dbReference type="PANTHER" id="PTHR43771:SF2">
    <property type="entry name" value="PHOSPHOMANNOMUTASE_PHOSPHOGLUCOMUTASE"/>
    <property type="match status" value="1"/>
</dbReference>
<sequence length="864" mass="94978">MGRIFSFLLLITVLLIFAVGATVHWISAAAVSNTKADAAEEVAKSIALSVSEQVFLLNKTLDRIAHDPEIVAAISHANPAARESVAQAIQSYFPEAMKIRLLLPGITKTDESAVPHMGYADLDMIRETFTKNQLPVVQGDMGANRHLAMTSPIIQGNSVVGVILASLNYDFITKTIKAVELKNYYVELRQDDLVLGKSGIEPSKALSNTGEMDVPRTAWKIYYQYPTGASLGEKARLWLSIIFAILLAVAAYFFGYRRLAQLMKEDLSSVLKAFKDIMTHQSMGSYPVNLAEMNTLISSFLRLKRALEDTDGKIKEDEDELEKNGFFSTPDDFGFSDISSDISIEEDVFDEEILTQQVKVEPPVKKQQPTLVRQTKTMLAEPVEPPPVAATRTIEMVKTAPVAQKPDTLPSIFKAYDIRGIVGKTLTLNMVYDIGRAFGTEAKNHGCHSIVLGRDGRNSSPVLADELAKGIASTGCGIIDLGMVPTPLLYFAVQHIEGRSGIMVTGSHNPPEYNGFKMMIAGETLAEDRIQNLRQCIDSRSYTTGDMGLIEKNDKLASEYVGTIAEDIRIARPMLVVLDCGNGVGGKLGPLLLRTLGCEVIELHCEIDGSFPNHHPDPSKPENMAELSSAVKHYKADLGIAFDGDADRLGVVDCNGKIIWPDRQMMLFAKHVLVGKPGIEIIYDVKCSRQLAEQIKKYGGRPVMWKSGHSLMKAKIKETGAKLAGEMSGHIFFNDRWFGFDDGLYAAARLIEILSNESGSSAQVFAGFPDSINTPELTIDLVNDDGAKLIEAMRAAVDFDDATIIDIDGLRIEFSDGWGLVRASNTTPSLTLRFEGDSLEAMQNIQQRFKQLIHKINRDLHLPF</sequence>
<keyword evidence="7" id="KW-0479">Metal-binding</keyword>
<name>A0A1R4GZ02_9GAMM</name>
<evidence type="ECO:0000313" key="16">
    <source>
        <dbReference type="Proteomes" id="UP000195442"/>
    </source>
</evidence>
<dbReference type="EC" id="5.4.2.8" evidence="5"/>
<proteinExistence type="inferred from homology"/>
<keyword evidence="16" id="KW-1185">Reference proteome</keyword>
<dbReference type="InterPro" id="IPR005845">
    <property type="entry name" value="A-D-PHexomutase_a/b/a-II"/>
</dbReference>
<keyword evidence="10" id="KW-0472">Membrane</keyword>
<evidence type="ECO:0000256" key="9">
    <source>
        <dbReference type="ARBA" id="ARBA00023235"/>
    </source>
</evidence>
<evidence type="ECO:0000256" key="1">
    <source>
        <dbReference type="ARBA" id="ARBA00000586"/>
    </source>
</evidence>
<dbReference type="Pfam" id="PF02880">
    <property type="entry name" value="PGM_PMM_III"/>
    <property type="match status" value="1"/>
</dbReference>
<keyword evidence="8" id="KW-0460">Magnesium</keyword>
<comment type="cofactor">
    <cofactor evidence="2">
        <name>Mg(2+)</name>
        <dbReference type="ChEBI" id="CHEBI:18420"/>
    </cofactor>
</comment>
<dbReference type="Gene3D" id="3.40.120.10">
    <property type="entry name" value="Alpha-D-Glucose-1,6-Bisphosphate, subunit A, domain 3"/>
    <property type="match status" value="3"/>
</dbReference>
<dbReference type="PANTHER" id="PTHR43771">
    <property type="entry name" value="PHOSPHOMANNOMUTASE"/>
    <property type="match status" value="1"/>
</dbReference>
<keyword evidence="10" id="KW-1133">Transmembrane helix</keyword>
<dbReference type="InterPro" id="IPR036900">
    <property type="entry name" value="A-D-PHexomutase_C_sf"/>
</dbReference>
<evidence type="ECO:0000256" key="10">
    <source>
        <dbReference type="SAM" id="Phobius"/>
    </source>
</evidence>
<evidence type="ECO:0000259" key="13">
    <source>
        <dbReference type="Pfam" id="PF02879"/>
    </source>
</evidence>
<comment type="similarity">
    <text evidence="4">Belongs to the phosphohexose mutase family.</text>
</comment>
<keyword evidence="10" id="KW-0812">Transmembrane</keyword>
<comment type="pathway">
    <text evidence="3">Nucleotide-sugar biosynthesis; GDP-alpha-D-mannose biosynthesis; alpha-D-mannose 1-phosphate from D-fructose 6-phosphate: step 2/2.</text>
</comment>
<evidence type="ECO:0000256" key="4">
    <source>
        <dbReference type="ARBA" id="ARBA00010231"/>
    </source>
</evidence>
<dbReference type="InterPro" id="IPR005843">
    <property type="entry name" value="A-D-PHexomutase_C"/>
</dbReference>
<gene>
    <name evidence="15" type="ORF">CRENPOLYSF2_1060002</name>
</gene>
<evidence type="ECO:0000256" key="3">
    <source>
        <dbReference type="ARBA" id="ARBA00004699"/>
    </source>
</evidence>
<dbReference type="Pfam" id="PF02878">
    <property type="entry name" value="PGM_PMM_I"/>
    <property type="match status" value="1"/>
</dbReference>
<protein>
    <recommendedName>
        <fullName evidence="5">phosphomannomutase</fullName>
        <ecNumber evidence="5">5.4.2.8</ecNumber>
    </recommendedName>
</protein>
<dbReference type="GO" id="GO:0004615">
    <property type="term" value="F:phosphomannomutase activity"/>
    <property type="evidence" value="ECO:0007669"/>
    <property type="project" value="UniProtKB-EC"/>
</dbReference>
<feature type="domain" description="Alpha-D-phosphohexomutase alpha/beta/alpha" evidence="14">
    <location>
        <begin position="661"/>
        <end position="765"/>
    </location>
</feature>
<dbReference type="GO" id="GO:0000287">
    <property type="term" value="F:magnesium ion binding"/>
    <property type="evidence" value="ECO:0007669"/>
    <property type="project" value="InterPro"/>
</dbReference>
<evidence type="ECO:0000256" key="2">
    <source>
        <dbReference type="ARBA" id="ARBA00001946"/>
    </source>
</evidence>
<dbReference type="InterPro" id="IPR005844">
    <property type="entry name" value="A-D-PHexomutase_a/b/a-I"/>
</dbReference>
<evidence type="ECO:0000256" key="6">
    <source>
        <dbReference type="ARBA" id="ARBA00022553"/>
    </source>
</evidence>
<dbReference type="SUPFAM" id="SSF53738">
    <property type="entry name" value="Phosphoglucomutase, first 3 domains"/>
    <property type="match status" value="3"/>
</dbReference>
<dbReference type="InterPro" id="IPR016066">
    <property type="entry name" value="A-D-PHexomutase_CS"/>
</dbReference>
<comment type="catalytic activity">
    <reaction evidence="1">
        <text>alpha-D-mannose 1-phosphate = D-mannose 6-phosphate</text>
        <dbReference type="Rhea" id="RHEA:11140"/>
        <dbReference type="ChEBI" id="CHEBI:58409"/>
        <dbReference type="ChEBI" id="CHEBI:58735"/>
        <dbReference type="EC" id="5.4.2.8"/>
    </reaction>
</comment>
<evidence type="ECO:0000259" key="14">
    <source>
        <dbReference type="Pfam" id="PF02880"/>
    </source>
</evidence>
<dbReference type="CDD" id="cd03089">
    <property type="entry name" value="PMM_PGM"/>
    <property type="match status" value="1"/>
</dbReference>
<keyword evidence="6" id="KW-0597">Phosphoprotein</keyword>
<evidence type="ECO:0000259" key="12">
    <source>
        <dbReference type="Pfam" id="PF02878"/>
    </source>
</evidence>
<evidence type="ECO:0000256" key="7">
    <source>
        <dbReference type="ARBA" id="ARBA00022723"/>
    </source>
</evidence>
<feature type="domain" description="Alpha-D-phosphohexomutase C-terminal" evidence="11">
    <location>
        <begin position="786"/>
        <end position="850"/>
    </location>
</feature>
<dbReference type="OrthoDB" id="9803322at2"/>
<dbReference type="PRINTS" id="PR00509">
    <property type="entry name" value="PGMPMM"/>
</dbReference>
<dbReference type="Gene3D" id="3.30.310.50">
    <property type="entry name" value="Alpha-D-phosphohexomutase, C-terminal domain"/>
    <property type="match status" value="1"/>
</dbReference>
<dbReference type="Pfam" id="PF02879">
    <property type="entry name" value="PGM_PMM_II"/>
    <property type="match status" value="1"/>
</dbReference>